<evidence type="ECO:0000256" key="4">
    <source>
        <dbReference type="ARBA" id="ARBA00004763"/>
    </source>
</evidence>
<dbReference type="GO" id="GO:0046656">
    <property type="term" value="P:folic acid biosynthetic process"/>
    <property type="evidence" value="ECO:0007669"/>
    <property type="project" value="UniProtKB-UniRule"/>
</dbReference>
<dbReference type="SUPFAM" id="SSF51717">
    <property type="entry name" value="Dihydropteroate synthetase-like"/>
    <property type="match status" value="1"/>
</dbReference>
<protein>
    <recommendedName>
        <fullName evidence="16">Folic acid synthesis protein fol1</fullName>
    </recommendedName>
</protein>
<dbReference type="RefSeq" id="XP_018985724.1">
    <property type="nucleotide sequence ID" value="XM_019128754.1"/>
</dbReference>
<dbReference type="PANTHER" id="PTHR20941">
    <property type="entry name" value="FOLATE SYNTHESIS PROTEINS"/>
    <property type="match status" value="1"/>
</dbReference>
<dbReference type="Gene3D" id="3.30.70.560">
    <property type="entry name" value="7,8-Dihydro-6-hydroxymethylpterin-pyrophosphokinase HPPK"/>
    <property type="match status" value="1"/>
</dbReference>
<dbReference type="OrthoDB" id="615426at2759"/>
<evidence type="ECO:0000256" key="16">
    <source>
        <dbReference type="PIRNR" id="PIRNR000741"/>
    </source>
</evidence>
<dbReference type="GO" id="GO:0005524">
    <property type="term" value="F:ATP binding"/>
    <property type="evidence" value="ECO:0007669"/>
    <property type="project" value="UniProtKB-UniRule"/>
</dbReference>
<evidence type="ECO:0000256" key="7">
    <source>
        <dbReference type="ARBA" id="ARBA00009951"/>
    </source>
</evidence>
<dbReference type="GO" id="GO:0004150">
    <property type="term" value="F:dihydroneopterin aldolase activity"/>
    <property type="evidence" value="ECO:0007669"/>
    <property type="project" value="UniProtKB-UniRule"/>
</dbReference>
<keyword evidence="9 16" id="KW-0479">Metal-binding</keyword>
<evidence type="ECO:0000256" key="3">
    <source>
        <dbReference type="ARBA" id="ARBA00001946"/>
    </source>
</evidence>
<dbReference type="InterPro" id="IPR006157">
    <property type="entry name" value="FolB_dom"/>
</dbReference>
<evidence type="ECO:0000256" key="9">
    <source>
        <dbReference type="ARBA" id="ARBA00022723"/>
    </source>
</evidence>
<dbReference type="GO" id="GO:0046654">
    <property type="term" value="P:tetrahydrofolate biosynthetic process"/>
    <property type="evidence" value="ECO:0007669"/>
    <property type="project" value="UniProtKB-UniRule"/>
</dbReference>
<dbReference type="SUPFAM" id="SSF55620">
    <property type="entry name" value="Tetrahydrobiopterin biosynthesis enzymes-like"/>
    <property type="match status" value="2"/>
</dbReference>
<keyword evidence="8 16" id="KW-0808">Transferase</keyword>
<dbReference type="GO" id="GO:0016301">
    <property type="term" value="F:kinase activity"/>
    <property type="evidence" value="ECO:0007669"/>
    <property type="project" value="UniProtKB-UniRule"/>
</dbReference>
<dbReference type="InterPro" id="IPR000550">
    <property type="entry name" value="Hppk"/>
</dbReference>
<dbReference type="InterPro" id="IPR045031">
    <property type="entry name" value="DHP_synth-like"/>
</dbReference>
<dbReference type="CDD" id="cd00739">
    <property type="entry name" value="DHPS"/>
    <property type="match status" value="1"/>
</dbReference>
<comment type="similarity">
    <text evidence="7 16">In the C-terminal section; belongs to the DHPS family.</text>
</comment>
<dbReference type="GO" id="GO:0004156">
    <property type="term" value="F:dihydropteroate synthase activity"/>
    <property type="evidence" value="ECO:0007669"/>
    <property type="project" value="UniProtKB-UniRule"/>
</dbReference>
<comment type="similarity">
    <text evidence="6 16">In the N-terminal section; belongs to the DHNA family.</text>
</comment>
<comment type="function">
    <text evidence="16">Catalyzes three sequential steps of tetrahydrofolate biosynthesis.</text>
</comment>
<evidence type="ECO:0000313" key="19">
    <source>
        <dbReference type="Proteomes" id="UP000094336"/>
    </source>
</evidence>
<evidence type="ECO:0000256" key="10">
    <source>
        <dbReference type="ARBA" id="ARBA00022741"/>
    </source>
</evidence>
<name>A0A1E3QRQ8_9ASCO</name>
<dbReference type="PROSITE" id="PS00793">
    <property type="entry name" value="DHPS_2"/>
    <property type="match status" value="1"/>
</dbReference>
<organism evidence="18 19">
    <name type="scientific">Babjeviella inositovora NRRL Y-12698</name>
    <dbReference type="NCBI Taxonomy" id="984486"/>
    <lineage>
        <taxon>Eukaryota</taxon>
        <taxon>Fungi</taxon>
        <taxon>Dikarya</taxon>
        <taxon>Ascomycota</taxon>
        <taxon>Saccharomycotina</taxon>
        <taxon>Pichiomycetes</taxon>
        <taxon>Serinales incertae sedis</taxon>
        <taxon>Babjeviella</taxon>
    </lineage>
</organism>
<dbReference type="InterPro" id="IPR016261">
    <property type="entry name" value="Folic_acid_synth"/>
</dbReference>
<dbReference type="Pfam" id="PF00809">
    <property type="entry name" value="Pterin_bind"/>
    <property type="match status" value="2"/>
</dbReference>
<keyword evidence="16" id="KW-0456">Lyase</keyword>
<evidence type="ECO:0000256" key="11">
    <source>
        <dbReference type="ARBA" id="ARBA00022777"/>
    </source>
</evidence>
<evidence type="ECO:0000256" key="12">
    <source>
        <dbReference type="ARBA" id="ARBA00022840"/>
    </source>
</evidence>
<dbReference type="PROSITE" id="PS50972">
    <property type="entry name" value="PTERIN_BINDING"/>
    <property type="match status" value="1"/>
</dbReference>
<comment type="cofactor">
    <cofactor evidence="3 16">
        <name>Mg(2+)</name>
        <dbReference type="ChEBI" id="CHEBI:18420"/>
    </cofactor>
</comment>
<comment type="pathway">
    <text evidence="4">Cofactor biosynthesis; tetrahydrofolate biosynthesis; 7,8-dihydrofolate from 2-amino-4-hydroxy-6-hydroxymethyl-7,8-dihydropteridine diphosphate and 4-aminobenzoate: step 1/2.</text>
</comment>
<evidence type="ECO:0000256" key="1">
    <source>
        <dbReference type="ARBA" id="ARBA00000012"/>
    </source>
</evidence>
<dbReference type="Proteomes" id="UP000094336">
    <property type="component" value="Unassembled WGS sequence"/>
</dbReference>
<dbReference type="CDD" id="cd00483">
    <property type="entry name" value="HPPK"/>
    <property type="match status" value="1"/>
</dbReference>
<accession>A0A1E3QRQ8</accession>
<dbReference type="Pfam" id="PF01288">
    <property type="entry name" value="HPPK"/>
    <property type="match status" value="1"/>
</dbReference>
<evidence type="ECO:0000256" key="14">
    <source>
        <dbReference type="ARBA" id="ARBA00022909"/>
    </source>
</evidence>
<dbReference type="Gene3D" id="3.30.1130.10">
    <property type="match status" value="2"/>
</dbReference>
<gene>
    <name evidence="18" type="ORF">BABINDRAFT_161342</name>
</gene>
<dbReference type="InterPro" id="IPR035907">
    <property type="entry name" value="Hppk_sf"/>
</dbReference>
<dbReference type="SUPFAM" id="SSF55083">
    <property type="entry name" value="6-hydroxymethyl-7,8-dihydropterin pyrophosphokinase, HPPK"/>
    <property type="match status" value="1"/>
</dbReference>
<evidence type="ECO:0000259" key="17">
    <source>
        <dbReference type="PROSITE" id="PS50972"/>
    </source>
</evidence>
<dbReference type="InterPro" id="IPR006390">
    <property type="entry name" value="DHP_synth_dom"/>
</dbReference>
<keyword evidence="15" id="KW-0511">Multifunctional enzyme</keyword>
<comment type="catalytic activity">
    <reaction evidence="1">
        <text>(7,8-dihydropterin-6-yl)methyl diphosphate + 4-aminobenzoate = 7,8-dihydropteroate + diphosphate</text>
        <dbReference type="Rhea" id="RHEA:19949"/>
        <dbReference type="ChEBI" id="CHEBI:17836"/>
        <dbReference type="ChEBI" id="CHEBI:17839"/>
        <dbReference type="ChEBI" id="CHEBI:33019"/>
        <dbReference type="ChEBI" id="CHEBI:72950"/>
        <dbReference type="EC" id="2.5.1.15"/>
    </reaction>
</comment>
<dbReference type="PROSITE" id="PS00792">
    <property type="entry name" value="DHPS_1"/>
    <property type="match status" value="1"/>
</dbReference>
<evidence type="ECO:0000313" key="18">
    <source>
        <dbReference type="EMBL" id="ODQ80396.1"/>
    </source>
</evidence>
<keyword evidence="12 16" id="KW-0067">ATP-binding</keyword>
<evidence type="ECO:0000256" key="5">
    <source>
        <dbReference type="ARBA" id="ARBA00005051"/>
    </source>
</evidence>
<dbReference type="EMBL" id="KV454430">
    <property type="protein sequence ID" value="ODQ80396.1"/>
    <property type="molecule type" value="Genomic_DNA"/>
</dbReference>
<evidence type="ECO:0000256" key="6">
    <source>
        <dbReference type="ARBA" id="ARBA00009640"/>
    </source>
</evidence>
<comment type="similarity">
    <text evidence="16">In the central section; belongs to the HPPK family.</text>
</comment>
<keyword evidence="14 16" id="KW-0289">Folate biosynthesis</keyword>
<dbReference type="STRING" id="984486.A0A1E3QRQ8"/>
<comment type="pathway">
    <text evidence="5">Cofactor biosynthesis; tetrahydrofolate biosynthesis; 2-amino-4-hydroxy-6-hydroxymethyl-7,8-dihydropteridine diphosphate from 7,8-dihydroneopterin triphosphate: step 4/4.</text>
</comment>
<dbReference type="InterPro" id="IPR011005">
    <property type="entry name" value="Dihydropteroate_synth-like_sf"/>
</dbReference>
<dbReference type="PIRSF" id="PIRSF000741">
    <property type="entry name" value="Folic_acid_synth"/>
    <property type="match status" value="1"/>
</dbReference>
<sequence>MDDLVHIRNLHVNAITGNDAWKRPLPQPLRLSVELRTSFEQAALTDDLKYSLNYAVISRNMLELMKKNEARNFHLLENIGRCIGEVVLDRARGGGADARIEVSSTKTEIRAEEVKVVMNRRKTAGSIEAYGQDKFVVSGLRLLAVIGVFTFERLQRQVVSLDIEMMTDFTSGKLDFQLIVHEVVEYVESSNFKTVEALVLGVNQLVTARGVARARVRVEKPNAITFADGVGVTVEKSAGYFVGKEFLEVDNPTPSGSSASSESFNFPTYGENHAGSLGAGEHTAYIAFGTNEGNQVSNITRAIAELNARGLTVLATSSLYESLPMYHLAQPNFINGVLKLRTHLSPFDLLKELQDIESNTLNRVKLFVNGPRTIDLDILLYDNIILNTPKLIIPHISMIERTFVLQPLCELLPPDEIHPVTAEPFHDHLQQLFASGTDRSKQVSQDLKTVLPMSRDVSDSVPASTLLFNLIDNTHATKLMGILNTTPDSFSDGGTNTNVAAALDNVTRMVNEGADIIDIGGVSTQPGSGAPDVQEELRRVVPIIQAIRSASDARVRAVTLSVDTYRAAVAEAALAAGADIINDISGGLYDDEIFRVVAQSGAPYVLCHTRGTPETMSQMTVYEANSDENLVEYMDADVAAALRMSEADEVFVRAVARELALRAMAALRAGVKKWQLILDPNLGFAKGVTQNLQLIRFLPAMKTYSLTNTSSGEYVSFNASPMLLGPSRKRFIGEITGEPVAQARVIGTAASVMACVAGKTDIVRVHDVKEMKQVCLMGDALYRMQGTS</sequence>
<dbReference type="GO" id="GO:0046872">
    <property type="term" value="F:metal ion binding"/>
    <property type="evidence" value="ECO:0007669"/>
    <property type="project" value="UniProtKB-UniRule"/>
</dbReference>
<evidence type="ECO:0000256" key="13">
    <source>
        <dbReference type="ARBA" id="ARBA00022842"/>
    </source>
</evidence>
<dbReference type="GO" id="GO:0005740">
    <property type="term" value="C:mitochondrial envelope"/>
    <property type="evidence" value="ECO:0007669"/>
    <property type="project" value="TreeGrafter"/>
</dbReference>
<evidence type="ECO:0000256" key="8">
    <source>
        <dbReference type="ARBA" id="ARBA00022679"/>
    </source>
</evidence>
<dbReference type="UniPathway" id="UPA00077">
    <property type="reaction ID" value="UER00155"/>
</dbReference>
<dbReference type="InterPro" id="IPR043133">
    <property type="entry name" value="GTP-CH-I_C/QueF"/>
</dbReference>
<keyword evidence="13 16" id="KW-0460">Magnesium</keyword>
<dbReference type="GO" id="GO:0003848">
    <property type="term" value="F:2-amino-4-hydroxy-6-hydroxymethyldihydropteridine diphosphokinase activity"/>
    <property type="evidence" value="ECO:0007669"/>
    <property type="project" value="UniProtKB-UniRule"/>
</dbReference>
<keyword evidence="19" id="KW-1185">Reference proteome</keyword>
<dbReference type="InterPro" id="IPR000489">
    <property type="entry name" value="Pterin-binding_dom"/>
</dbReference>
<dbReference type="NCBIfam" id="TIGR01498">
    <property type="entry name" value="folK"/>
    <property type="match status" value="1"/>
</dbReference>
<dbReference type="NCBIfam" id="TIGR00526">
    <property type="entry name" value="folB_dom"/>
    <property type="match status" value="2"/>
</dbReference>
<keyword evidence="10 16" id="KW-0547">Nucleotide-binding</keyword>
<dbReference type="PANTHER" id="PTHR20941:SF1">
    <property type="entry name" value="FOLIC ACID SYNTHESIS PROTEIN FOL1"/>
    <property type="match status" value="1"/>
</dbReference>
<reference evidence="19" key="1">
    <citation type="submission" date="2016-05" db="EMBL/GenBank/DDBJ databases">
        <title>Comparative genomics of biotechnologically important yeasts.</title>
        <authorList>
            <consortium name="DOE Joint Genome Institute"/>
            <person name="Riley R."/>
            <person name="Haridas S."/>
            <person name="Wolfe K.H."/>
            <person name="Lopes M.R."/>
            <person name="Hittinger C.T."/>
            <person name="Goker M."/>
            <person name="Salamov A."/>
            <person name="Wisecaver J."/>
            <person name="Long T.M."/>
            <person name="Aerts A.L."/>
            <person name="Barry K."/>
            <person name="Choi C."/>
            <person name="Clum A."/>
            <person name="Coughlan A.Y."/>
            <person name="Deshpande S."/>
            <person name="Douglass A.P."/>
            <person name="Hanson S.J."/>
            <person name="Klenk H.-P."/>
            <person name="Labutti K."/>
            <person name="Lapidus A."/>
            <person name="Lindquist E."/>
            <person name="Lipzen A."/>
            <person name="Meier-Kolthoff J.P."/>
            <person name="Ohm R.A."/>
            <person name="Otillar R.P."/>
            <person name="Pangilinan J."/>
            <person name="Peng Y."/>
            <person name="Rokas A."/>
            <person name="Rosa C.A."/>
            <person name="Scheuner C."/>
            <person name="Sibirny A.A."/>
            <person name="Slot J.C."/>
            <person name="Stielow J.B."/>
            <person name="Sun H."/>
            <person name="Kurtzman C.P."/>
            <person name="Blackwell M."/>
            <person name="Grigoriev I.V."/>
            <person name="Jeffries T.W."/>
        </authorList>
    </citation>
    <scope>NUCLEOTIDE SEQUENCE [LARGE SCALE GENOMIC DNA]</scope>
    <source>
        <strain evidence="19">NRRL Y-12698</strain>
    </source>
</reference>
<dbReference type="Gene3D" id="3.20.20.20">
    <property type="entry name" value="Dihydropteroate synthase-like"/>
    <property type="match status" value="1"/>
</dbReference>
<keyword evidence="11 16" id="KW-0418">Kinase</keyword>
<dbReference type="SMART" id="SM00905">
    <property type="entry name" value="FolB"/>
    <property type="match status" value="2"/>
</dbReference>
<comment type="catalytic activity">
    <reaction evidence="2">
        <text>6-hydroxymethyl-7,8-dihydropterin + ATP = (7,8-dihydropterin-6-yl)methyl diphosphate + AMP + H(+)</text>
        <dbReference type="Rhea" id="RHEA:11412"/>
        <dbReference type="ChEBI" id="CHEBI:15378"/>
        <dbReference type="ChEBI" id="CHEBI:30616"/>
        <dbReference type="ChEBI" id="CHEBI:44841"/>
        <dbReference type="ChEBI" id="CHEBI:72950"/>
        <dbReference type="ChEBI" id="CHEBI:456215"/>
        <dbReference type="EC" id="2.7.6.3"/>
    </reaction>
</comment>
<feature type="domain" description="Pterin-binding" evidence="17">
    <location>
        <begin position="477"/>
        <end position="776"/>
    </location>
</feature>
<dbReference type="NCBIfam" id="TIGR01496">
    <property type="entry name" value="DHPS"/>
    <property type="match status" value="1"/>
</dbReference>
<evidence type="ECO:0000256" key="15">
    <source>
        <dbReference type="ARBA" id="ARBA00023268"/>
    </source>
</evidence>
<dbReference type="Pfam" id="PF02152">
    <property type="entry name" value="FolB"/>
    <property type="match status" value="2"/>
</dbReference>
<dbReference type="AlphaFoldDB" id="A0A1E3QRQ8"/>
<dbReference type="GeneID" id="30146607"/>
<proteinExistence type="inferred from homology"/>
<evidence type="ECO:0000256" key="2">
    <source>
        <dbReference type="ARBA" id="ARBA00000198"/>
    </source>
</evidence>